<dbReference type="EMBL" id="LAZR01001100">
    <property type="protein sequence ID" value="KKN50687.1"/>
    <property type="molecule type" value="Genomic_DNA"/>
</dbReference>
<evidence type="ECO:0000313" key="2">
    <source>
        <dbReference type="EMBL" id="KKN50687.1"/>
    </source>
</evidence>
<accession>A0A0F9RLN0</accession>
<proteinExistence type="predicted"/>
<feature type="region of interest" description="Disordered" evidence="1">
    <location>
        <begin position="460"/>
        <end position="483"/>
    </location>
</feature>
<protein>
    <submittedName>
        <fullName evidence="2">Uncharacterized protein</fullName>
    </submittedName>
</protein>
<comment type="caution">
    <text evidence="2">The sequence shown here is derived from an EMBL/GenBank/DDBJ whole genome shotgun (WGS) entry which is preliminary data.</text>
</comment>
<name>A0A0F9RLN0_9ZZZZ</name>
<dbReference type="AlphaFoldDB" id="A0A0F9RLN0"/>
<sequence>MIIKPKRMRKTKAQAVGKLLEEAIHSSAELELALEDKGWVRFSGEEEGLQTVDRMALIKRSRIHWRFDPLAKQAIRIWVDYSVGKGLNFSIKDSTQSIRVTEFWEDRRNRVLLSSQGQKKLARRLLVDGDVFFVIFPTSTGPLLRTIDPLQIANIITDPNDEERVLAYERRFFLADGGEKRLFYRDWTAEATQAGEDERVVDIKDSDGKLITDFEEAIVYHVAYDSIKHWGNGLLVPGIAWSREVKNFMEARVSIVRSLAQFAMKLKGKTAGAVNKLFKQLQSSFQTGATKESNPPAAPGSTWFESEGAELSHMPRDTGAGNAKDDANQIKLMFCSAVGVFLHYFGDPSTGNLATATAMELPMLKQFQSFRELWTDTYRDLFAIVLETDNLGKMDLDWPPIVETDFKAVAEAVSKMVTALPELKNLDEIVLKVITSLGIRNASEVLKEFKKLKKEAAKKQEDQAAELERQRQTPPTLVDQAKVESTLRAVKELRESIESAG</sequence>
<reference evidence="2" key="1">
    <citation type="journal article" date="2015" name="Nature">
        <title>Complex archaea that bridge the gap between prokaryotes and eukaryotes.</title>
        <authorList>
            <person name="Spang A."/>
            <person name="Saw J.H."/>
            <person name="Jorgensen S.L."/>
            <person name="Zaremba-Niedzwiedzka K."/>
            <person name="Martijn J."/>
            <person name="Lind A.E."/>
            <person name="van Eijk R."/>
            <person name="Schleper C."/>
            <person name="Guy L."/>
            <person name="Ettema T.J."/>
        </authorList>
    </citation>
    <scope>NUCLEOTIDE SEQUENCE</scope>
</reference>
<organism evidence="2">
    <name type="scientific">marine sediment metagenome</name>
    <dbReference type="NCBI Taxonomy" id="412755"/>
    <lineage>
        <taxon>unclassified sequences</taxon>
        <taxon>metagenomes</taxon>
        <taxon>ecological metagenomes</taxon>
    </lineage>
</organism>
<gene>
    <name evidence="2" type="ORF">LCGC14_0630360</name>
</gene>
<evidence type="ECO:0000256" key="1">
    <source>
        <dbReference type="SAM" id="MobiDB-lite"/>
    </source>
</evidence>
<feature type="compositionally biased region" description="Basic and acidic residues" evidence="1">
    <location>
        <begin position="460"/>
        <end position="471"/>
    </location>
</feature>